<reference evidence="4" key="1">
    <citation type="submission" date="2021-12" db="EMBL/GenBank/DDBJ databases">
        <title>Discovery of the Pendulisporaceae a myxobacterial family with distinct sporulation behavior and unique specialized metabolism.</title>
        <authorList>
            <person name="Garcia R."/>
            <person name="Popoff A."/>
            <person name="Bader C.D."/>
            <person name="Loehr J."/>
            <person name="Walesch S."/>
            <person name="Walt C."/>
            <person name="Boldt J."/>
            <person name="Bunk B."/>
            <person name="Haeckl F.J.F.P.J."/>
            <person name="Gunesch A.P."/>
            <person name="Birkelbach J."/>
            <person name="Nuebel U."/>
            <person name="Pietschmann T."/>
            <person name="Bach T."/>
            <person name="Mueller R."/>
        </authorList>
    </citation>
    <scope>NUCLEOTIDE SEQUENCE</scope>
    <source>
        <strain evidence="4">MSr11367</strain>
    </source>
</reference>
<dbReference type="RefSeq" id="WP_394834753.1">
    <property type="nucleotide sequence ID" value="NZ_CP089983.1"/>
</dbReference>
<feature type="coiled-coil region" evidence="1">
    <location>
        <begin position="157"/>
        <end position="184"/>
    </location>
</feature>
<sequence>MFPVHEENGSPPCPSIGIHDDSESTTLQELIVRAEQRERRRQDEILRAQAANERRAADEREWEWRRQRAEAARLERTRASPTPPTYVTEIENDTYTKALAALMGAVFALVLLGSSYYWLVSPARVGRWTEASHRMLEERSAALTQMERAMANERTKSAALSIELAKVHANNAQLERQLSAVRRERHEPPARMPNAPTMAVVTAPRRALIAPAAPADEQEKPPPPRPAEEAPCHPGDPLCSNL</sequence>
<dbReference type="EMBL" id="CP089983">
    <property type="protein sequence ID" value="WXB05111.1"/>
    <property type="molecule type" value="Genomic_DNA"/>
</dbReference>
<protein>
    <submittedName>
        <fullName evidence="4">Uncharacterized protein</fullName>
    </submittedName>
</protein>
<keyword evidence="3" id="KW-0472">Membrane</keyword>
<evidence type="ECO:0000313" key="5">
    <source>
        <dbReference type="Proteomes" id="UP001374803"/>
    </source>
</evidence>
<proteinExistence type="predicted"/>
<dbReference type="Proteomes" id="UP001374803">
    <property type="component" value="Chromosome"/>
</dbReference>
<evidence type="ECO:0000256" key="3">
    <source>
        <dbReference type="SAM" id="Phobius"/>
    </source>
</evidence>
<organism evidence="4 5">
    <name type="scientific">Pendulispora rubella</name>
    <dbReference type="NCBI Taxonomy" id="2741070"/>
    <lineage>
        <taxon>Bacteria</taxon>
        <taxon>Pseudomonadati</taxon>
        <taxon>Myxococcota</taxon>
        <taxon>Myxococcia</taxon>
        <taxon>Myxococcales</taxon>
        <taxon>Sorangiineae</taxon>
        <taxon>Pendulisporaceae</taxon>
        <taxon>Pendulispora</taxon>
    </lineage>
</organism>
<feature type="transmembrane region" description="Helical" evidence="3">
    <location>
        <begin position="98"/>
        <end position="119"/>
    </location>
</feature>
<keyword evidence="3" id="KW-0812">Transmembrane</keyword>
<feature type="compositionally biased region" description="Basic and acidic residues" evidence="2">
    <location>
        <begin position="217"/>
        <end position="231"/>
    </location>
</feature>
<evidence type="ECO:0000256" key="2">
    <source>
        <dbReference type="SAM" id="MobiDB-lite"/>
    </source>
</evidence>
<keyword evidence="5" id="KW-1185">Reference proteome</keyword>
<feature type="region of interest" description="Disordered" evidence="2">
    <location>
        <begin position="208"/>
        <end position="242"/>
    </location>
</feature>
<keyword evidence="3" id="KW-1133">Transmembrane helix</keyword>
<evidence type="ECO:0000313" key="4">
    <source>
        <dbReference type="EMBL" id="WXB05111.1"/>
    </source>
</evidence>
<accession>A0ABZ2L7B7</accession>
<evidence type="ECO:0000256" key="1">
    <source>
        <dbReference type="SAM" id="Coils"/>
    </source>
</evidence>
<keyword evidence="1" id="KW-0175">Coiled coil</keyword>
<gene>
    <name evidence="4" type="ORF">LVJ94_50485</name>
</gene>
<feature type="region of interest" description="Disordered" evidence="2">
    <location>
        <begin position="1"/>
        <end position="20"/>
    </location>
</feature>
<name>A0ABZ2L7B7_9BACT</name>